<evidence type="ECO:0008006" key="12">
    <source>
        <dbReference type="Google" id="ProtNLM"/>
    </source>
</evidence>
<keyword evidence="6 9" id="KW-1133">Transmembrane helix</keyword>
<dbReference type="CDD" id="cd22901">
    <property type="entry name" value="CcO_VIc"/>
    <property type="match status" value="1"/>
</dbReference>
<dbReference type="SUPFAM" id="SSF81415">
    <property type="entry name" value="Mitochondrial cytochrome c oxidase subunit VIc"/>
    <property type="match status" value="1"/>
</dbReference>
<dbReference type="Proteomes" id="UP001431783">
    <property type="component" value="Unassembled WGS sequence"/>
</dbReference>
<evidence type="ECO:0000256" key="7">
    <source>
        <dbReference type="ARBA" id="ARBA00023128"/>
    </source>
</evidence>
<proteinExistence type="inferred from homology"/>
<evidence type="ECO:0000256" key="8">
    <source>
        <dbReference type="ARBA" id="ARBA00023136"/>
    </source>
</evidence>
<dbReference type="InterPro" id="IPR037169">
    <property type="entry name" value="Cytochrome_c_oxidase_VIc_sf"/>
</dbReference>
<feature type="transmembrane region" description="Helical" evidence="9">
    <location>
        <begin position="25"/>
        <end position="44"/>
    </location>
</feature>
<accession>A0AAW1TZR6</accession>
<keyword evidence="5" id="KW-0999">Mitochondrion inner membrane</keyword>
<reference evidence="10 11" key="1">
    <citation type="submission" date="2023-03" db="EMBL/GenBank/DDBJ databases">
        <title>Genome insight into feeding habits of ladybird beetles.</title>
        <authorList>
            <person name="Li H.-S."/>
            <person name="Huang Y.-H."/>
            <person name="Pang H."/>
        </authorList>
    </citation>
    <scope>NUCLEOTIDE SEQUENCE [LARGE SCALE GENOMIC DNA]</scope>
    <source>
        <strain evidence="10">SYSU_2023b</strain>
        <tissue evidence="10">Whole body</tissue>
    </source>
</reference>
<evidence type="ECO:0000256" key="2">
    <source>
        <dbReference type="ARBA" id="ARBA00004673"/>
    </source>
</evidence>
<evidence type="ECO:0000256" key="1">
    <source>
        <dbReference type="ARBA" id="ARBA00004434"/>
    </source>
</evidence>
<evidence type="ECO:0000313" key="10">
    <source>
        <dbReference type="EMBL" id="KAK9873849.1"/>
    </source>
</evidence>
<gene>
    <name evidence="10" type="ORF">WA026_002206</name>
</gene>
<comment type="pathway">
    <text evidence="2">Energy metabolism; oxidative phosphorylation.</text>
</comment>
<dbReference type="PANTHER" id="PTHR48416:SF1">
    <property type="entry name" value="CYTOCHROME C OXIDASE SUBUNIT 6C"/>
    <property type="match status" value="1"/>
</dbReference>
<evidence type="ECO:0000256" key="5">
    <source>
        <dbReference type="ARBA" id="ARBA00022792"/>
    </source>
</evidence>
<keyword evidence="4 9" id="KW-0812">Transmembrane</keyword>
<dbReference type="PANTHER" id="PTHR48416">
    <property type="entry name" value="CYTOCHROME C OXIDASE SUBUNIT 6C"/>
    <property type="match status" value="1"/>
</dbReference>
<dbReference type="AlphaFoldDB" id="A0AAW1TZR6"/>
<comment type="similarity">
    <text evidence="3">Belongs to the cytochrome c oxidase subunit 6c family.</text>
</comment>
<sequence>MGDAVGQKIPKPQMRGLLKTQITKNLIGCAILCTASVLYMKFVYGDGNKRRYAEFYKNYDINKEFNRMRRKGLFDSCNHEDADEDCV</sequence>
<evidence type="ECO:0000256" key="6">
    <source>
        <dbReference type="ARBA" id="ARBA00022989"/>
    </source>
</evidence>
<dbReference type="EMBL" id="JARQZJ010000031">
    <property type="protein sequence ID" value="KAK9873849.1"/>
    <property type="molecule type" value="Genomic_DNA"/>
</dbReference>
<comment type="subcellular location">
    <subcellularLocation>
        <location evidence="1">Mitochondrion inner membrane</location>
        <topology evidence="1">Single-pass membrane protein</topology>
    </subcellularLocation>
</comment>
<evidence type="ECO:0000256" key="9">
    <source>
        <dbReference type="SAM" id="Phobius"/>
    </source>
</evidence>
<organism evidence="10 11">
    <name type="scientific">Henosepilachna vigintioctopunctata</name>
    <dbReference type="NCBI Taxonomy" id="420089"/>
    <lineage>
        <taxon>Eukaryota</taxon>
        <taxon>Metazoa</taxon>
        <taxon>Ecdysozoa</taxon>
        <taxon>Arthropoda</taxon>
        <taxon>Hexapoda</taxon>
        <taxon>Insecta</taxon>
        <taxon>Pterygota</taxon>
        <taxon>Neoptera</taxon>
        <taxon>Endopterygota</taxon>
        <taxon>Coleoptera</taxon>
        <taxon>Polyphaga</taxon>
        <taxon>Cucujiformia</taxon>
        <taxon>Coccinelloidea</taxon>
        <taxon>Coccinellidae</taxon>
        <taxon>Epilachninae</taxon>
        <taxon>Epilachnini</taxon>
        <taxon>Henosepilachna</taxon>
    </lineage>
</organism>
<evidence type="ECO:0000313" key="11">
    <source>
        <dbReference type="Proteomes" id="UP001431783"/>
    </source>
</evidence>
<keyword evidence="7" id="KW-0496">Mitochondrion</keyword>
<dbReference type="Gene3D" id="4.10.93.10">
    <property type="entry name" value="Mitochondrial cytochrome c oxidase subunit VIc/VIIs"/>
    <property type="match status" value="1"/>
</dbReference>
<name>A0AAW1TZR6_9CUCU</name>
<dbReference type="InterPro" id="IPR034884">
    <property type="entry name" value="Cytochrome_c_oxidase_VIc/VIIs"/>
</dbReference>
<keyword evidence="8 9" id="KW-0472">Membrane</keyword>
<dbReference type="Pfam" id="PF02937">
    <property type="entry name" value="COX6C"/>
    <property type="match status" value="1"/>
</dbReference>
<comment type="caution">
    <text evidence="10">The sequence shown here is derived from an EMBL/GenBank/DDBJ whole genome shotgun (WGS) entry which is preliminary data.</text>
</comment>
<evidence type="ECO:0000256" key="4">
    <source>
        <dbReference type="ARBA" id="ARBA00022692"/>
    </source>
</evidence>
<keyword evidence="11" id="KW-1185">Reference proteome</keyword>
<protein>
    <recommendedName>
        <fullName evidence="12">Mitochondrial cytochrome c oxidase subunit VIc/VIIs domain-containing protein</fullName>
    </recommendedName>
</protein>
<dbReference type="InterPro" id="IPR051389">
    <property type="entry name" value="Cytochrome_c_oxidase_VIc"/>
</dbReference>
<dbReference type="GO" id="GO:0005743">
    <property type="term" value="C:mitochondrial inner membrane"/>
    <property type="evidence" value="ECO:0007669"/>
    <property type="project" value="UniProtKB-SubCell"/>
</dbReference>
<evidence type="ECO:0000256" key="3">
    <source>
        <dbReference type="ARBA" id="ARBA00007204"/>
    </source>
</evidence>